<organism evidence="1 2">
    <name type="scientific">Monilinia vaccinii-corymbosi</name>
    <dbReference type="NCBI Taxonomy" id="61207"/>
    <lineage>
        <taxon>Eukaryota</taxon>
        <taxon>Fungi</taxon>
        <taxon>Dikarya</taxon>
        <taxon>Ascomycota</taxon>
        <taxon>Pezizomycotina</taxon>
        <taxon>Leotiomycetes</taxon>
        <taxon>Helotiales</taxon>
        <taxon>Sclerotiniaceae</taxon>
        <taxon>Monilinia</taxon>
    </lineage>
</organism>
<sequence length="85" mass="9693">MPRPEYSNYSAKTPVLAQVCSEKDEARKIRCSRATDGEDVNTPGDRSHCAVMVKKYREIASGSEYGKRKRGRVNIPECRICHLEY</sequence>
<proteinExistence type="predicted"/>
<evidence type="ECO:0000313" key="2">
    <source>
        <dbReference type="Proteomes" id="UP000672032"/>
    </source>
</evidence>
<evidence type="ECO:0000313" key="1">
    <source>
        <dbReference type="EMBL" id="QSZ34339.1"/>
    </source>
</evidence>
<keyword evidence="2" id="KW-1185">Reference proteome</keyword>
<dbReference type="AlphaFoldDB" id="A0A8A3PH31"/>
<gene>
    <name evidence="1" type="ORF">DSL72_005930</name>
</gene>
<reference evidence="1" key="1">
    <citation type="submission" date="2020-10" db="EMBL/GenBank/DDBJ databases">
        <title>Genome Sequence of Monilinia vaccinii-corymbosi Sheds Light on Mummy Berry Disease Infection of Blueberry and Mating Type.</title>
        <authorList>
            <person name="Yow A.G."/>
            <person name="Zhang Y."/>
            <person name="Bansal K."/>
            <person name="Eacker S.M."/>
            <person name="Sullivan S."/>
            <person name="Liachko I."/>
            <person name="Cubeta M.A."/>
            <person name="Rollins J.A."/>
            <person name="Ashrafi H."/>
        </authorList>
    </citation>
    <scope>NUCLEOTIDE SEQUENCE</scope>
    <source>
        <strain evidence="1">RL-1</strain>
    </source>
</reference>
<protein>
    <submittedName>
        <fullName evidence="1">Uncharacterized protein</fullName>
    </submittedName>
</protein>
<dbReference type="EMBL" id="CP063408">
    <property type="protein sequence ID" value="QSZ34339.1"/>
    <property type="molecule type" value="Genomic_DNA"/>
</dbReference>
<accession>A0A8A3PH31</accession>
<name>A0A8A3PH31_9HELO</name>
<dbReference type="Proteomes" id="UP000672032">
    <property type="component" value="Chromosome 4"/>
</dbReference>